<name>A0A371IAT6_MUCPR</name>
<sequence>MRKSSRPDKADSSKLTPWPTSSQEPTPVQNRIHPGSRRPTPPKARSKHVEWESRFIVSGNSVRSGTHFLCAKSDRETEPEDDASEEGSALILARPFFMTAKTKIDVHAGTILMEFGDTYVEFNIFEALKHPAEDHSTFDIDTIDELMEEYSRLGTGSASLIGKVQKTSRYAELLIANISKLGVRGVATLINAKPDSRIRFRKADRAEFDSKGRRMAETDSSIQEIVRTESINSDGAETSDRVSQPTPSTQEKNISPQPQTTELKPLHEHLKYAYLGITSNFWINPSICMHKILLEENARPPGSFIPFRIANGTSRTRWCQLGFKIVGEFALTIGSQIKQLTRTTFRYCLLTKLYADSYSTYGYKTTFTCSFGMFAYTRMPFKLYNAPSTF</sequence>
<feature type="compositionally biased region" description="Basic and acidic residues" evidence="1">
    <location>
        <begin position="1"/>
        <end position="12"/>
    </location>
</feature>
<feature type="compositionally biased region" description="Polar residues" evidence="1">
    <location>
        <begin position="218"/>
        <end position="261"/>
    </location>
</feature>
<protein>
    <submittedName>
        <fullName evidence="2">Uncharacterized protein</fullName>
    </submittedName>
</protein>
<feature type="non-terminal residue" evidence="2">
    <location>
        <position position="1"/>
    </location>
</feature>
<organism evidence="2 3">
    <name type="scientific">Mucuna pruriens</name>
    <name type="common">Velvet bean</name>
    <name type="synonym">Dolichos pruriens</name>
    <dbReference type="NCBI Taxonomy" id="157652"/>
    <lineage>
        <taxon>Eukaryota</taxon>
        <taxon>Viridiplantae</taxon>
        <taxon>Streptophyta</taxon>
        <taxon>Embryophyta</taxon>
        <taxon>Tracheophyta</taxon>
        <taxon>Spermatophyta</taxon>
        <taxon>Magnoliopsida</taxon>
        <taxon>eudicotyledons</taxon>
        <taxon>Gunneridae</taxon>
        <taxon>Pentapetalae</taxon>
        <taxon>rosids</taxon>
        <taxon>fabids</taxon>
        <taxon>Fabales</taxon>
        <taxon>Fabaceae</taxon>
        <taxon>Papilionoideae</taxon>
        <taxon>50 kb inversion clade</taxon>
        <taxon>NPAAA clade</taxon>
        <taxon>indigoferoid/millettioid clade</taxon>
        <taxon>Phaseoleae</taxon>
        <taxon>Mucuna</taxon>
    </lineage>
</organism>
<evidence type="ECO:0000313" key="3">
    <source>
        <dbReference type="Proteomes" id="UP000257109"/>
    </source>
</evidence>
<evidence type="ECO:0000256" key="1">
    <source>
        <dbReference type="SAM" id="MobiDB-lite"/>
    </source>
</evidence>
<feature type="region of interest" description="Disordered" evidence="1">
    <location>
        <begin position="1"/>
        <end position="49"/>
    </location>
</feature>
<feature type="region of interest" description="Disordered" evidence="1">
    <location>
        <begin position="209"/>
        <end position="261"/>
    </location>
</feature>
<proteinExistence type="predicted"/>
<dbReference type="AlphaFoldDB" id="A0A371IAT6"/>
<evidence type="ECO:0000313" key="2">
    <source>
        <dbReference type="EMBL" id="RDY12148.1"/>
    </source>
</evidence>
<comment type="caution">
    <text evidence="2">The sequence shown here is derived from an EMBL/GenBank/DDBJ whole genome shotgun (WGS) entry which is preliminary data.</text>
</comment>
<keyword evidence="3" id="KW-1185">Reference proteome</keyword>
<accession>A0A371IAT6</accession>
<reference evidence="2" key="1">
    <citation type="submission" date="2018-05" db="EMBL/GenBank/DDBJ databases">
        <title>Draft genome of Mucuna pruriens seed.</title>
        <authorList>
            <person name="Nnadi N.E."/>
            <person name="Vos R."/>
            <person name="Hasami M.H."/>
            <person name="Devisetty U.K."/>
            <person name="Aguiy J.C."/>
        </authorList>
    </citation>
    <scope>NUCLEOTIDE SEQUENCE [LARGE SCALE GENOMIC DNA]</scope>
    <source>
        <strain evidence="2">JCA_2017</strain>
    </source>
</reference>
<gene>
    <name evidence="2" type="ORF">CR513_03098</name>
</gene>
<dbReference type="EMBL" id="QJKJ01000524">
    <property type="protein sequence ID" value="RDY12148.1"/>
    <property type="molecule type" value="Genomic_DNA"/>
</dbReference>
<dbReference type="Proteomes" id="UP000257109">
    <property type="component" value="Unassembled WGS sequence"/>
</dbReference>
<feature type="compositionally biased region" description="Polar residues" evidence="1">
    <location>
        <begin position="13"/>
        <end position="29"/>
    </location>
</feature>